<evidence type="ECO:0000313" key="2">
    <source>
        <dbReference type="Proteomes" id="UP001500507"/>
    </source>
</evidence>
<name>A0ABN1MJQ7_9FLAO</name>
<dbReference type="Proteomes" id="UP001500507">
    <property type="component" value="Unassembled WGS sequence"/>
</dbReference>
<reference evidence="1 2" key="1">
    <citation type="journal article" date="2019" name="Int. J. Syst. Evol. Microbiol.">
        <title>The Global Catalogue of Microorganisms (GCM) 10K type strain sequencing project: providing services to taxonomists for standard genome sequencing and annotation.</title>
        <authorList>
            <consortium name="The Broad Institute Genomics Platform"/>
            <consortium name="The Broad Institute Genome Sequencing Center for Infectious Disease"/>
            <person name="Wu L."/>
            <person name="Ma J."/>
        </authorList>
    </citation>
    <scope>NUCLEOTIDE SEQUENCE [LARGE SCALE GENOMIC DNA]</scope>
    <source>
        <strain evidence="1 2">JCM 16082</strain>
    </source>
</reference>
<organism evidence="1 2">
    <name type="scientific">Gangjinia marincola</name>
    <dbReference type="NCBI Taxonomy" id="578463"/>
    <lineage>
        <taxon>Bacteria</taxon>
        <taxon>Pseudomonadati</taxon>
        <taxon>Bacteroidota</taxon>
        <taxon>Flavobacteriia</taxon>
        <taxon>Flavobacteriales</taxon>
        <taxon>Flavobacteriaceae</taxon>
        <taxon>Gangjinia</taxon>
    </lineage>
</organism>
<dbReference type="RefSeq" id="WP_343767902.1">
    <property type="nucleotide sequence ID" value="NZ_BAAAFG010000016.1"/>
</dbReference>
<dbReference type="Gene3D" id="2.120.10.10">
    <property type="match status" value="3"/>
</dbReference>
<dbReference type="SUPFAM" id="SSF50939">
    <property type="entry name" value="Sialidases"/>
    <property type="match status" value="2"/>
</dbReference>
<keyword evidence="2" id="KW-1185">Reference proteome</keyword>
<sequence>MNKFLIGLSTFLVSLSCKTPTPTVEQKTVQTQFGENVKIYESSSFDLGPCEPSIYINPLNPDEIVAGSIINFAHRSKDGGKTWITDRLSSSLGVWGDPVIVADKRNNFYYFHLSDPEGTNWQSKKILDRIVVQRSGNAGKTFSSGTGIGLNSPKQQDKPWATVHPDSNQLYVTWTEFDAYGSSNPKDNSRILFSTSRDYGENWTNAIAINQKMGNALDGDLTTEGAVPAVAKDGTIYVAWAYDYKIWFDKSTDDGKSWLENDIVLAEQKAGWKFTVPGINRTNGMPVTMVDNSNGPHQGTIYVNWADQTNPDDTNVYISKSVDGGLSWSSPKNILNNDNGSHQFLTWMSVDEKTGFVYVLFYDRSLQEGNKTDVMLAVSKDGGASFTNTIISETSFDPTECSFFGDYINIHASNGIVRPIWTRYDSGKLSVWTALIEEK</sequence>
<evidence type="ECO:0000313" key="1">
    <source>
        <dbReference type="EMBL" id="GAA0873205.1"/>
    </source>
</evidence>
<protein>
    <recommendedName>
        <fullName evidence="3">Exo-alpha-sialidase</fullName>
    </recommendedName>
</protein>
<dbReference type="EMBL" id="BAAAFG010000016">
    <property type="protein sequence ID" value="GAA0873205.1"/>
    <property type="molecule type" value="Genomic_DNA"/>
</dbReference>
<proteinExistence type="predicted"/>
<accession>A0ABN1MJQ7</accession>
<dbReference type="InterPro" id="IPR036278">
    <property type="entry name" value="Sialidase_sf"/>
</dbReference>
<comment type="caution">
    <text evidence="1">The sequence shown here is derived from an EMBL/GenBank/DDBJ whole genome shotgun (WGS) entry which is preliminary data.</text>
</comment>
<gene>
    <name evidence="1" type="ORF">GCM10009117_23520</name>
</gene>
<dbReference type="PROSITE" id="PS51257">
    <property type="entry name" value="PROKAR_LIPOPROTEIN"/>
    <property type="match status" value="1"/>
</dbReference>
<evidence type="ECO:0008006" key="3">
    <source>
        <dbReference type="Google" id="ProtNLM"/>
    </source>
</evidence>
<dbReference type="CDD" id="cd15482">
    <property type="entry name" value="Sialidase_non-viral"/>
    <property type="match status" value="1"/>
</dbReference>